<dbReference type="GO" id="GO:0006261">
    <property type="term" value="P:DNA-templated DNA replication"/>
    <property type="evidence" value="ECO:0007669"/>
    <property type="project" value="TreeGrafter"/>
</dbReference>
<dbReference type="InterPro" id="IPR036322">
    <property type="entry name" value="WD40_repeat_dom_sf"/>
</dbReference>
<dbReference type="PANTHER" id="PTHR18763">
    <property type="entry name" value="WD-REPEAT PROTEIN 18"/>
    <property type="match status" value="1"/>
</dbReference>
<name>A0A2G5F2U0_AQUCA</name>
<dbReference type="InParanoid" id="A0A2G5F2U0"/>
<evidence type="ECO:0000313" key="4">
    <source>
        <dbReference type="EMBL" id="PIA62292.1"/>
    </source>
</evidence>
<dbReference type="OrthoDB" id="756370at2759"/>
<keyword evidence="1 3" id="KW-0853">WD repeat</keyword>
<proteinExistence type="predicted"/>
<evidence type="ECO:0000256" key="2">
    <source>
        <dbReference type="ARBA" id="ARBA00022737"/>
    </source>
</evidence>
<organism evidence="4 5">
    <name type="scientific">Aquilegia coerulea</name>
    <name type="common">Rocky mountain columbine</name>
    <dbReference type="NCBI Taxonomy" id="218851"/>
    <lineage>
        <taxon>Eukaryota</taxon>
        <taxon>Viridiplantae</taxon>
        <taxon>Streptophyta</taxon>
        <taxon>Embryophyta</taxon>
        <taxon>Tracheophyta</taxon>
        <taxon>Spermatophyta</taxon>
        <taxon>Magnoliopsida</taxon>
        <taxon>Ranunculales</taxon>
        <taxon>Ranunculaceae</taxon>
        <taxon>Thalictroideae</taxon>
        <taxon>Aquilegia</taxon>
    </lineage>
</organism>
<keyword evidence="2" id="KW-0677">Repeat</keyword>
<dbReference type="Gene3D" id="2.130.10.10">
    <property type="entry name" value="YVTN repeat-like/Quinoprotein amine dehydrogenase"/>
    <property type="match status" value="2"/>
</dbReference>
<dbReference type="PANTHER" id="PTHR18763:SF3">
    <property type="entry name" value="OS09G0477800 PROTEIN"/>
    <property type="match status" value="1"/>
</dbReference>
<evidence type="ECO:0000256" key="3">
    <source>
        <dbReference type="PROSITE-ProRule" id="PRU00221"/>
    </source>
</evidence>
<dbReference type="SMART" id="SM00320">
    <property type="entry name" value="WD40"/>
    <property type="match status" value="3"/>
</dbReference>
<evidence type="ECO:0000256" key="1">
    <source>
        <dbReference type="ARBA" id="ARBA00022574"/>
    </source>
</evidence>
<dbReference type="GO" id="GO:0005656">
    <property type="term" value="C:nuclear pre-replicative complex"/>
    <property type="evidence" value="ECO:0007669"/>
    <property type="project" value="TreeGrafter"/>
</dbReference>
<dbReference type="InterPro" id="IPR019775">
    <property type="entry name" value="WD40_repeat_CS"/>
</dbReference>
<dbReference type="InterPro" id="IPR015943">
    <property type="entry name" value="WD40/YVTN_repeat-like_dom_sf"/>
</dbReference>
<feature type="repeat" description="WD" evidence="3">
    <location>
        <begin position="264"/>
        <end position="305"/>
    </location>
</feature>
<dbReference type="SUPFAM" id="SSF50978">
    <property type="entry name" value="WD40 repeat-like"/>
    <property type="match status" value="1"/>
</dbReference>
<keyword evidence="5" id="KW-1185">Reference proteome</keyword>
<dbReference type="PROSITE" id="PS50082">
    <property type="entry name" value="WD_REPEATS_2"/>
    <property type="match status" value="1"/>
</dbReference>
<dbReference type="STRING" id="218851.A0A2G5F2U0"/>
<dbReference type="GO" id="GO:0006364">
    <property type="term" value="P:rRNA processing"/>
    <property type="evidence" value="ECO:0007669"/>
    <property type="project" value="TreeGrafter"/>
</dbReference>
<dbReference type="Pfam" id="PF00400">
    <property type="entry name" value="WD40"/>
    <property type="match status" value="3"/>
</dbReference>
<dbReference type="InterPro" id="IPR045227">
    <property type="entry name" value="WDR18/Ipi3/RID3"/>
</dbReference>
<accession>A0A2G5F2U0</accession>
<dbReference type="Proteomes" id="UP000230069">
    <property type="component" value="Unassembled WGS sequence"/>
</dbReference>
<sequence>MASSREIFLASSVDNSIITAYDASSGVILAHFTGSRTPRKGLALVGNTYIAAAHISYSPSASAAASVYLYNWWSSTASHHLPLPEPVAPITATPDGLYLFCGGVSGYLHALSLPSGHLVRSFPAHSKPVSCCILNSDASLLISGGDDGVLCVFPLIQLLDANAYDLPINALYSFSAHTSSVTAVANGCGSVIVSSSLDCTCKFWSLSHGVTLIRKVSFPCMLWCLVLDSTESHFYVGGSDGRLYVGITKVERRHINYSQVLALTPDHNGAVTAVAMLNEDKNIVSASEDGNVQLWEVESGRVIRSITNGRENISDILVAKGIRDGGSCRRMALGAGGGVELRGPSLGYCGKEISRPVRELSEMEESLNVVVKDRSRAIDILEGTVATYQRLLGLLIKEAKGEGTGDNTNNQDKGEE</sequence>
<gene>
    <name evidence="4" type="ORF">AQUCO_00200350v1</name>
</gene>
<dbReference type="PROSITE" id="PS00678">
    <property type="entry name" value="WD_REPEATS_1"/>
    <property type="match status" value="1"/>
</dbReference>
<evidence type="ECO:0000313" key="5">
    <source>
        <dbReference type="Proteomes" id="UP000230069"/>
    </source>
</evidence>
<dbReference type="GO" id="GO:0120330">
    <property type="term" value="C:rixosome complex"/>
    <property type="evidence" value="ECO:0007669"/>
    <property type="project" value="TreeGrafter"/>
</dbReference>
<dbReference type="AlphaFoldDB" id="A0A2G5F2U0"/>
<dbReference type="EMBL" id="KZ305019">
    <property type="protein sequence ID" value="PIA62292.1"/>
    <property type="molecule type" value="Genomic_DNA"/>
</dbReference>
<dbReference type="PROSITE" id="PS50294">
    <property type="entry name" value="WD_REPEATS_REGION"/>
    <property type="match status" value="1"/>
</dbReference>
<reference evidence="4 5" key="1">
    <citation type="submission" date="2017-09" db="EMBL/GenBank/DDBJ databases">
        <title>WGS assembly of Aquilegia coerulea Goldsmith.</title>
        <authorList>
            <person name="Hodges S."/>
            <person name="Kramer E."/>
            <person name="Nordborg M."/>
            <person name="Tomkins J."/>
            <person name="Borevitz J."/>
            <person name="Derieg N."/>
            <person name="Yan J."/>
            <person name="Mihaltcheva S."/>
            <person name="Hayes R.D."/>
            <person name="Rokhsar D."/>
        </authorList>
    </citation>
    <scope>NUCLEOTIDE SEQUENCE [LARGE SCALE GENOMIC DNA]</scope>
    <source>
        <strain evidence="5">cv. Goldsmith</strain>
    </source>
</reference>
<dbReference type="InterPro" id="IPR001680">
    <property type="entry name" value="WD40_rpt"/>
</dbReference>
<protein>
    <submittedName>
        <fullName evidence="4">Uncharacterized protein</fullName>
    </submittedName>
</protein>